<reference evidence="2 3" key="1">
    <citation type="submission" date="2016-06" db="EMBL/GenBank/DDBJ databases">
        <title>Evolution of pathogenesis and genome organization in the Tremellales.</title>
        <authorList>
            <person name="Cuomo C."/>
            <person name="Litvintseva A."/>
            <person name="Heitman J."/>
            <person name="Chen Y."/>
            <person name="Sun S."/>
            <person name="Springer D."/>
            <person name="Dromer F."/>
            <person name="Young S."/>
            <person name="Zeng Q."/>
            <person name="Chapman S."/>
            <person name="Gujja S."/>
            <person name="Saif S."/>
            <person name="Birren B."/>
        </authorList>
    </citation>
    <scope>NUCLEOTIDE SEQUENCE [LARGE SCALE GENOMIC DNA]</scope>
    <source>
        <strain evidence="2 3">CBS 7118</strain>
    </source>
</reference>
<evidence type="ECO:0000313" key="3">
    <source>
        <dbReference type="Proteomes" id="UP000094819"/>
    </source>
</evidence>
<dbReference type="GeneID" id="30192056"/>
<keyword evidence="3" id="KW-1185">Reference proteome</keyword>
<protein>
    <submittedName>
        <fullName evidence="2">Uncharacterized protein</fullName>
    </submittedName>
</protein>
<organism evidence="2 3">
    <name type="scientific">Cryptococcus wingfieldii CBS 7118</name>
    <dbReference type="NCBI Taxonomy" id="1295528"/>
    <lineage>
        <taxon>Eukaryota</taxon>
        <taxon>Fungi</taxon>
        <taxon>Dikarya</taxon>
        <taxon>Basidiomycota</taxon>
        <taxon>Agaricomycotina</taxon>
        <taxon>Tremellomycetes</taxon>
        <taxon>Tremellales</taxon>
        <taxon>Cryptococcaceae</taxon>
        <taxon>Cryptococcus</taxon>
    </lineage>
</organism>
<proteinExistence type="predicted"/>
<accession>A0A1E3JI08</accession>
<comment type="caution">
    <text evidence="2">The sequence shown here is derived from an EMBL/GenBank/DDBJ whole genome shotgun (WGS) entry which is preliminary data.</text>
</comment>
<sequence>MAILHPETATRAPDPPPLVRRPTSSQINTYNPRKDLPPSLKKGGYHRHNDNYVWWRPYGLPLPMFSPNMVLPPAEKSTTWKDLRLITFEQKGSSTWYTEYPNTRRAMEAAYIR</sequence>
<evidence type="ECO:0000313" key="2">
    <source>
        <dbReference type="EMBL" id="ODO00524.1"/>
    </source>
</evidence>
<feature type="region of interest" description="Disordered" evidence="1">
    <location>
        <begin position="1"/>
        <end position="46"/>
    </location>
</feature>
<dbReference type="AlphaFoldDB" id="A0A1E3JI08"/>
<gene>
    <name evidence="2" type="ORF">L198_02843</name>
</gene>
<dbReference type="EMBL" id="AWGH01000007">
    <property type="protein sequence ID" value="ODO00524.1"/>
    <property type="molecule type" value="Genomic_DNA"/>
</dbReference>
<dbReference type="OrthoDB" id="5571888at2759"/>
<name>A0A1E3JI08_9TREE</name>
<dbReference type="Proteomes" id="UP000094819">
    <property type="component" value="Unassembled WGS sequence"/>
</dbReference>
<evidence type="ECO:0000256" key="1">
    <source>
        <dbReference type="SAM" id="MobiDB-lite"/>
    </source>
</evidence>
<feature type="compositionally biased region" description="Polar residues" evidence="1">
    <location>
        <begin position="22"/>
        <end position="31"/>
    </location>
</feature>
<dbReference type="RefSeq" id="XP_019032716.1">
    <property type="nucleotide sequence ID" value="XM_019174984.1"/>
</dbReference>